<comment type="caution">
    <text evidence="2">The sequence shown here is derived from an EMBL/GenBank/DDBJ whole genome shotgun (WGS) entry which is preliminary data.</text>
</comment>
<gene>
    <name evidence="2" type="ORF">GRI99_02685</name>
</gene>
<protein>
    <submittedName>
        <fullName evidence="2">DUF2807 domain-containing protein</fullName>
    </submittedName>
</protein>
<proteinExistence type="predicted"/>
<name>A0A844YUI4_9SPHN</name>
<accession>A0A844YUI4</accession>
<feature type="domain" description="Putative auto-transporter adhesin head GIN" evidence="1">
    <location>
        <begin position="57"/>
        <end position="240"/>
    </location>
</feature>
<dbReference type="EMBL" id="WTYV01000001">
    <property type="protein sequence ID" value="MXO70538.1"/>
    <property type="molecule type" value="Genomic_DNA"/>
</dbReference>
<reference evidence="2 3" key="1">
    <citation type="submission" date="2019-12" db="EMBL/GenBank/DDBJ databases">
        <title>Genomic-based taxomic classification of the family Erythrobacteraceae.</title>
        <authorList>
            <person name="Xu L."/>
        </authorList>
    </citation>
    <scope>NUCLEOTIDE SEQUENCE [LARGE SCALE GENOMIC DNA]</scope>
    <source>
        <strain evidence="2 3">M0322</strain>
    </source>
</reference>
<dbReference type="AlphaFoldDB" id="A0A844YUI4"/>
<dbReference type="OrthoDB" id="7841570at2"/>
<dbReference type="RefSeq" id="WP_160770446.1">
    <property type="nucleotide sequence ID" value="NZ_WTYV01000001.1"/>
</dbReference>
<evidence type="ECO:0000313" key="2">
    <source>
        <dbReference type="EMBL" id="MXO70538.1"/>
    </source>
</evidence>
<dbReference type="InterPro" id="IPR021255">
    <property type="entry name" value="DUF2807"/>
</dbReference>
<dbReference type="PANTHER" id="PTHR39200:SF1">
    <property type="entry name" value="AUTO-TRANSPORTER ADHESIN HEAD GIN DOMAIN-CONTAINING PROTEIN-RELATED"/>
    <property type="match status" value="1"/>
</dbReference>
<organism evidence="2 3">
    <name type="scientific">Alteraurantiacibacter buctensis</name>
    <dbReference type="NCBI Taxonomy" id="1503981"/>
    <lineage>
        <taxon>Bacteria</taxon>
        <taxon>Pseudomonadati</taxon>
        <taxon>Pseudomonadota</taxon>
        <taxon>Alphaproteobacteria</taxon>
        <taxon>Sphingomonadales</taxon>
        <taxon>Erythrobacteraceae</taxon>
        <taxon>Alteraurantiacibacter</taxon>
    </lineage>
</organism>
<evidence type="ECO:0000259" key="1">
    <source>
        <dbReference type="Pfam" id="PF10988"/>
    </source>
</evidence>
<evidence type="ECO:0000313" key="3">
    <source>
        <dbReference type="Proteomes" id="UP000466966"/>
    </source>
</evidence>
<sequence length="266" mass="27036">MPRERPRLSPREIAFALAAGALAAGGAALVLDDQIGPDREERREERGAEEITFNLRDFTQVAVAGPQDVEITLGDGFSVTAYGDPDGLNLVEAVVEDGVLMLRPRDGISFGESLEDVRFAVTLPAITRVSVDGSGDVTLDRAQGDSFEGAIGGSGTLVIAQLEVTRASLTVNGAGDLDAEGTAGDVAVTINGSGQVHAEGLRADRATVDISGSGEVDLTALETAEVAIMGSAEVDISGSAVCSVTQVGSGEVRCEGGGGNVAGPPD</sequence>
<dbReference type="Gene3D" id="2.160.20.120">
    <property type="match status" value="1"/>
</dbReference>
<keyword evidence="3" id="KW-1185">Reference proteome</keyword>
<dbReference type="Pfam" id="PF10988">
    <property type="entry name" value="DUF2807"/>
    <property type="match status" value="1"/>
</dbReference>
<dbReference type="PANTHER" id="PTHR39200">
    <property type="entry name" value="HYPOTHETICAL EXPORTED PROTEIN"/>
    <property type="match status" value="1"/>
</dbReference>
<dbReference type="Proteomes" id="UP000466966">
    <property type="component" value="Unassembled WGS sequence"/>
</dbReference>